<evidence type="ECO:0000313" key="1">
    <source>
        <dbReference type="EnsemblMetazoa" id="SMAR002510-PA"/>
    </source>
</evidence>
<proteinExistence type="predicted"/>
<dbReference type="EnsemblMetazoa" id="SMAR002510-RA">
    <property type="protein sequence ID" value="SMAR002510-PA"/>
    <property type="gene ID" value="SMAR002510"/>
</dbReference>
<reference evidence="1" key="2">
    <citation type="submission" date="2015-02" db="UniProtKB">
        <authorList>
            <consortium name="EnsemblMetazoa"/>
        </authorList>
    </citation>
    <scope>IDENTIFICATION</scope>
</reference>
<protein>
    <submittedName>
        <fullName evidence="1">Uncharacterized protein</fullName>
    </submittedName>
</protein>
<dbReference type="Proteomes" id="UP000014500">
    <property type="component" value="Unassembled WGS sequence"/>
</dbReference>
<dbReference type="EMBL" id="JH431162">
    <property type="status" value="NOT_ANNOTATED_CDS"/>
    <property type="molecule type" value="Genomic_DNA"/>
</dbReference>
<dbReference type="AlphaFoldDB" id="T1IND3"/>
<name>T1IND3_STRMM</name>
<reference evidence="2" key="1">
    <citation type="submission" date="2011-05" db="EMBL/GenBank/DDBJ databases">
        <authorList>
            <person name="Richards S.R."/>
            <person name="Qu J."/>
            <person name="Jiang H."/>
            <person name="Jhangiani S.N."/>
            <person name="Agravi P."/>
            <person name="Goodspeed R."/>
            <person name="Gross S."/>
            <person name="Mandapat C."/>
            <person name="Jackson L."/>
            <person name="Mathew T."/>
            <person name="Pu L."/>
            <person name="Thornton R."/>
            <person name="Saada N."/>
            <person name="Wilczek-Boney K.B."/>
            <person name="Lee S."/>
            <person name="Kovar C."/>
            <person name="Wu Y."/>
            <person name="Scherer S.E."/>
            <person name="Worley K.C."/>
            <person name="Muzny D.M."/>
            <person name="Gibbs R."/>
        </authorList>
    </citation>
    <scope>NUCLEOTIDE SEQUENCE</scope>
    <source>
        <strain evidence="2">Brora</strain>
    </source>
</reference>
<dbReference type="HOGENOM" id="CLU_2661693_0_0_1"/>
<sequence>MSMSDKIKSDVITDIDLTRQSTLAALFTPILNEEKLAAHGLDFVRLRLDSETRCTEGRIKFHFKRCTEGRIKFNSK</sequence>
<evidence type="ECO:0000313" key="2">
    <source>
        <dbReference type="Proteomes" id="UP000014500"/>
    </source>
</evidence>
<organism evidence="1 2">
    <name type="scientific">Strigamia maritima</name>
    <name type="common">European centipede</name>
    <name type="synonym">Geophilus maritimus</name>
    <dbReference type="NCBI Taxonomy" id="126957"/>
    <lineage>
        <taxon>Eukaryota</taxon>
        <taxon>Metazoa</taxon>
        <taxon>Ecdysozoa</taxon>
        <taxon>Arthropoda</taxon>
        <taxon>Myriapoda</taxon>
        <taxon>Chilopoda</taxon>
        <taxon>Pleurostigmophora</taxon>
        <taxon>Geophilomorpha</taxon>
        <taxon>Linotaeniidae</taxon>
        <taxon>Strigamia</taxon>
    </lineage>
</organism>
<keyword evidence="2" id="KW-1185">Reference proteome</keyword>
<accession>T1IND3</accession>